<evidence type="ECO:0000256" key="1">
    <source>
        <dbReference type="ARBA" id="ARBA00001968"/>
    </source>
</evidence>
<dbReference type="Pfam" id="PF03755">
    <property type="entry name" value="YicC-like_N"/>
    <property type="match status" value="1"/>
</dbReference>
<comment type="cofactor">
    <cofactor evidence="1">
        <name>a divalent metal cation</name>
        <dbReference type="ChEBI" id="CHEBI:60240"/>
    </cofactor>
</comment>
<feature type="domain" description="Endoribonuclease YicC-like C-terminal" evidence="7">
    <location>
        <begin position="174"/>
        <end position="292"/>
    </location>
</feature>
<dbReference type="InterPro" id="IPR013527">
    <property type="entry name" value="YicC-like_N"/>
</dbReference>
<dbReference type="Proteomes" id="UP000823918">
    <property type="component" value="Unassembled WGS sequence"/>
</dbReference>
<reference evidence="8" key="1">
    <citation type="journal article" date="2021" name="PeerJ">
        <title>Extensive microbial diversity within the chicken gut microbiome revealed by metagenomics and culture.</title>
        <authorList>
            <person name="Gilroy R."/>
            <person name="Ravi A."/>
            <person name="Getino M."/>
            <person name="Pursley I."/>
            <person name="Horton D.L."/>
            <person name="Alikhan N.F."/>
            <person name="Baker D."/>
            <person name="Gharbi K."/>
            <person name="Hall N."/>
            <person name="Watson M."/>
            <person name="Adriaenssens E.M."/>
            <person name="Foster-Nyarko E."/>
            <person name="Jarju S."/>
            <person name="Secka A."/>
            <person name="Antonio M."/>
            <person name="Oren A."/>
            <person name="Chaudhuri R.R."/>
            <person name="La Ragione R."/>
            <person name="Hildebrand F."/>
            <person name="Pallen M.J."/>
        </authorList>
    </citation>
    <scope>NUCLEOTIDE SEQUENCE</scope>
    <source>
        <strain evidence="8">5933</strain>
    </source>
</reference>
<comment type="similarity">
    <text evidence="5">Belongs to the YicC/YloC family.</text>
</comment>
<sequence length="292" mass="33276">MVSSMTGYGRARGEKGGVDLTVEIKSVNSRYFEYSSRMPRAFAFLEERLKKLVNEKVARGKVELSVTAVGLSEQETKVAPNLELAKQYLSAMREMGQALGLSDDVTVSVLARQPDVFVSVRAEQEEQALWELASETAQRALDAFLQMRRTEGEKLKEDIESRLCTIEKMVGEVERDSEQRVKAYTERLYERLKAVLGDRTIDEARVLTEAAVFADKTAVDEETVRLRSHIKQYREILQKDEPVGRKLDFLTQELNRETNTIGSKCSDLEITKLVVEMKAEIEKIREQVQNME</sequence>
<keyword evidence="4" id="KW-0378">Hydrolase</keyword>
<evidence type="ECO:0000313" key="9">
    <source>
        <dbReference type="Proteomes" id="UP000823918"/>
    </source>
</evidence>
<dbReference type="InterPro" id="IPR005229">
    <property type="entry name" value="YicC/YloC-like"/>
</dbReference>
<proteinExistence type="inferred from homology"/>
<keyword evidence="2" id="KW-0540">Nuclease</keyword>
<dbReference type="EMBL" id="DWWA01000016">
    <property type="protein sequence ID" value="HJC71647.1"/>
    <property type="molecule type" value="Genomic_DNA"/>
</dbReference>
<evidence type="ECO:0000256" key="2">
    <source>
        <dbReference type="ARBA" id="ARBA00022722"/>
    </source>
</evidence>
<dbReference type="PANTHER" id="PTHR30636:SF3">
    <property type="entry name" value="UPF0701 PROTEIN YICC"/>
    <property type="match status" value="1"/>
</dbReference>
<comment type="caution">
    <text evidence="8">The sequence shown here is derived from an EMBL/GenBank/DDBJ whole genome shotgun (WGS) entry which is preliminary data.</text>
</comment>
<dbReference type="NCBIfam" id="TIGR00255">
    <property type="entry name" value="YicC/YloC family endoribonuclease"/>
    <property type="match status" value="1"/>
</dbReference>
<evidence type="ECO:0000313" key="8">
    <source>
        <dbReference type="EMBL" id="HJC71647.1"/>
    </source>
</evidence>
<accession>A0A9D2Q2H1</accession>
<dbReference type="InterPro" id="IPR013551">
    <property type="entry name" value="YicC-like_C"/>
</dbReference>
<dbReference type="PANTHER" id="PTHR30636">
    <property type="entry name" value="UPF0701 PROTEIN YICC"/>
    <property type="match status" value="1"/>
</dbReference>
<feature type="domain" description="Endoribonuclease YicC-like N-terminal" evidence="6">
    <location>
        <begin position="2"/>
        <end position="156"/>
    </location>
</feature>
<dbReference type="Pfam" id="PF08340">
    <property type="entry name" value="YicC-like_C"/>
    <property type="match status" value="1"/>
</dbReference>
<evidence type="ECO:0000256" key="4">
    <source>
        <dbReference type="ARBA" id="ARBA00022801"/>
    </source>
</evidence>
<organism evidence="8 9">
    <name type="scientific">Candidatus Ruthenibacterium merdavium</name>
    <dbReference type="NCBI Taxonomy" id="2838752"/>
    <lineage>
        <taxon>Bacteria</taxon>
        <taxon>Bacillati</taxon>
        <taxon>Bacillota</taxon>
        <taxon>Clostridia</taxon>
        <taxon>Eubacteriales</taxon>
        <taxon>Oscillospiraceae</taxon>
        <taxon>Ruthenibacterium</taxon>
    </lineage>
</organism>
<evidence type="ECO:0000259" key="7">
    <source>
        <dbReference type="Pfam" id="PF08340"/>
    </source>
</evidence>
<evidence type="ECO:0000259" key="6">
    <source>
        <dbReference type="Pfam" id="PF03755"/>
    </source>
</evidence>
<gene>
    <name evidence="8" type="ORF">H9698_02475</name>
</gene>
<evidence type="ECO:0000256" key="5">
    <source>
        <dbReference type="ARBA" id="ARBA00035648"/>
    </source>
</evidence>
<reference evidence="8" key="2">
    <citation type="submission" date="2021-04" db="EMBL/GenBank/DDBJ databases">
        <authorList>
            <person name="Gilroy R."/>
        </authorList>
    </citation>
    <scope>NUCLEOTIDE SEQUENCE</scope>
    <source>
        <strain evidence="8">5933</strain>
    </source>
</reference>
<dbReference type="GO" id="GO:0004521">
    <property type="term" value="F:RNA endonuclease activity"/>
    <property type="evidence" value="ECO:0007669"/>
    <property type="project" value="InterPro"/>
</dbReference>
<dbReference type="GO" id="GO:0016787">
    <property type="term" value="F:hydrolase activity"/>
    <property type="evidence" value="ECO:0007669"/>
    <property type="project" value="UniProtKB-KW"/>
</dbReference>
<evidence type="ECO:0000256" key="3">
    <source>
        <dbReference type="ARBA" id="ARBA00022759"/>
    </source>
</evidence>
<protein>
    <submittedName>
        <fullName evidence="8">YicC family protein</fullName>
    </submittedName>
</protein>
<keyword evidence="3" id="KW-0255">Endonuclease</keyword>
<name>A0A9D2Q2H1_9FIRM</name>
<dbReference type="AlphaFoldDB" id="A0A9D2Q2H1"/>